<dbReference type="GO" id="GO:0007528">
    <property type="term" value="P:neuromuscular junction development"/>
    <property type="evidence" value="ECO:0007669"/>
    <property type="project" value="TreeGrafter"/>
</dbReference>
<name>A0A7R8CJI6_LEPSM</name>
<gene>
    <name evidence="4" type="ORF">LSAA_5692</name>
</gene>
<dbReference type="PANTHER" id="PTHR12587">
    <property type="entry name" value="LAR INTERACTING PROTEIN LIP -RELATED PROTEIN"/>
    <property type="match status" value="1"/>
</dbReference>
<accession>A0A7R8CJI6</accession>
<feature type="region of interest" description="Disordered" evidence="3">
    <location>
        <begin position="141"/>
        <end position="162"/>
    </location>
</feature>
<dbReference type="SMART" id="SM00454">
    <property type="entry name" value="SAM"/>
    <property type="match status" value="2"/>
</dbReference>
<dbReference type="Pfam" id="PF07647">
    <property type="entry name" value="SAM_2"/>
    <property type="match status" value="1"/>
</dbReference>
<evidence type="ECO:0000256" key="1">
    <source>
        <dbReference type="ARBA" id="ARBA00022737"/>
    </source>
</evidence>
<dbReference type="Pfam" id="PF00536">
    <property type="entry name" value="SAM_1"/>
    <property type="match status" value="1"/>
</dbReference>
<evidence type="ECO:0000256" key="2">
    <source>
        <dbReference type="ARBA" id="ARBA00023054"/>
    </source>
</evidence>
<evidence type="ECO:0000313" key="4">
    <source>
        <dbReference type="EMBL" id="CAF2842167.1"/>
    </source>
</evidence>
<keyword evidence="1" id="KW-0677">Repeat</keyword>
<dbReference type="AlphaFoldDB" id="A0A7R8CJI6"/>
<keyword evidence="2" id="KW-0175">Coiled coil</keyword>
<organism evidence="4 5">
    <name type="scientific">Lepeophtheirus salmonis</name>
    <name type="common">Salmon louse</name>
    <name type="synonym">Caligus salmonis</name>
    <dbReference type="NCBI Taxonomy" id="72036"/>
    <lineage>
        <taxon>Eukaryota</taxon>
        <taxon>Metazoa</taxon>
        <taxon>Ecdysozoa</taxon>
        <taxon>Arthropoda</taxon>
        <taxon>Crustacea</taxon>
        <taxon>Multicrustacea</taxon>
        <taxon>Hexanauplia</taxon>
        <taxon>Copepoda</taxon>
        <taxon>Siphonostomatoida</taxon>
        <taxon>Caligidae</taxon>
        <taxon>Lepeophtheirus</taxon>
    </lineage>
</organism>
<dbReference type="InterPro" id="IPR001660">
    <property type="entry name" value="SAM"/>
</dbReference>
<dbReference type="OrthoDB" id="6516566at2759"/>
<dbReference type="GO" id="GO:0048786">
    <property type="term" value="C:presynaptic active zone"/>
    <property type="evidence" value="ECO:0007669"/>
    <property type="project" value="TreeGrafter"/>
</dbReference>
<dbReference type="Gene3D" id="1.10.150.50">
    <property type="entry name" value="Transcription Factor, Ets-1"/>
    <property type="match status" value="3"/>
</dbReference>
<reference evidence="4" key="1">
    <citation type="submission" date="2021-02" db="EMBL/GenBank/DDBJ databases">
        <authorList>
            <person name="Bekaert M."/>
        </authorList>
    </citation>
    <scope>NUCLEOTIDE SEQUENCE</scope>
    <source>
        <strain evidence="4">IoA-00</strain>
    </source>
</reference>
<dbReference type="InterPro" id="IPR013761">
    <property type="entry name" value="SAM/pointed_sf"/>
</dbReference>
<dbReference type="PANTHER" id="PTHR12587:SF14">
    <property type="entry name" value="AT31531P"/>
    <property type="match status" value="1"/>
</dbReference>
<dbReference type="PROSITE" id="PS50105">
    <property type="entry name" value="SAM_DOMAIN"/>
    <property type="match status" value="1"/>
</dbReference>
<dbReference type="InterPro" id="IPR029515">
    <property type="entry name" value="Liprin"/>
</dbReference>
<keyword evidence="5" id="KW-1185">Reference proteome</keyword>
<proteinExistence type="predicted"/>
<feature type="region of interest" description="Disordered" evidence="3">
    <location>
        <begin position="82"/>
        <end position="104"/>
    </location>
</feature>
<sequence length="413" mass="46784">MTDEHSEASKLLEAALEQMDGIIQGAKFDFPTPTPEDRVEERLVSSESEKKSLFDWKSLYSTRASISKMSVSRSLKNLNPLHFNQKETNDGSKSNESSPDIPENVINNNHIVHRVISPQDDMDRSIQLPPKGIKKILGKMKRSNSGSHLEDSPNLNDTRQPFRRGGIRATVGGRLEGKIASTTLPSIANQLLSRKPFMEWNVDTLCVWMETLGLSMYNNEIRKCIVDGKNFSSLNINEYEAKLGMKNPLHRKKVYLALSARVDVTKNDTQGQLDNQDILGINQLHHLSLKRGIQVLRLANFDPNCLARRSAFKGDKVIQDDPEAVSVLWSNFRVMEWLKQVDLSEYSPNLRGSGIHGGIFIYESRFDDEVLASILSIPSSKTLLRRHLSIRFKELVGKEVMQEKPESLLDNFR</sequence>
<evidence type="ECO:0000313" key="5">
    <source>
        <dbReference type="Proteomes" id="UP000675881"/>
    </source>
</evidence>
<feature type="compositionally biased region" description="Polar residues" evidence="3">
    <location>
        <begin position="143"/>
        <end position="159"/>
    </location>
</feature>
<dbReference type="SUPFAM" id="SSF47769">
    <property type="entry name" value="SAM/Pointed domain"/>
    <property type="match status" value="1"/>
</dbReference>
<protein>
    <submittedName>
        <fullName evidence="4">(salmon louse) hypothetical protein</fullName>
    </submittedName>
</protein>
<dbReference type="EMBL" id="HG994593">
    <property type="protein sequence ID" value="CAF2842167.1"/>
    <property type="molecule type" value="Genomic_DNA"/>
</dbReference>
<dbReference type="Proteomes" id="UP000675881">
    <property type="component" value="Chromosome 14"/>
</dbReference>
<evidence type="ECO:0000256" key="3">
    <source>
        <dbReference type="SAM" id="MobiDB-lite"/>
    </source>
</evidence>